<dbReference type="SUPFAM" id="SSF55120">
    <property type="entry name" value="Pseudouridine synthase"/>
    <property type="match status" value="1"/>
</dbReference>
<feature type="domain" description="RNA-binding S4" evidence="7">
    <location>
        <begin position="16"/>
        <end position="79"/>
    </location>
</feature>
<accession>D9SRL1</accession>
<keyword evidence="5" id="KW-0694">RNA-binding</keyword>
<dbReference type="STRING" id="573061.Clocel_2743"/>
<dbReference type="InterPro" id="IPR006145">
    <property type="entry name" value="PsdUridine_synth_RsuA/RluA"/>
</dbReference>
<name>D9SRL1_CLOC7</name>
<reference evidence="8 9" key="1">
    <citation type="submission" date="2010-08" db="EMBL/GenBank/DDBJ databases">
        <title>Complete sequence of Clostridium cellulovorans 743B.</title>
        <authorList>
            <consortium name="US DOE Joint Genome Institute"/>
            <person name="Lucas S."/>
            <person name="Copeland A."/>
            <person name="Lapidus A."/>
            <person name="Cheng J.-F."/>
            <person name="Bruce D."/>
            <person name="Goodwin L."/>
            <person name="Pitluck S."/>
            <person name="Chertkov O."/>
            <person name="Detter J.C."/>
            <person name="Han C."/>
            <person name="Tapia R."/>
            <person name="Land M."/>
            <person name="Hauser L."/>
            <person name="Chang Y.-J."/>
            <person name="Jeffries C."/>
            <person name="Kyrpides N."/>
            <person name="Ivanova N."/>
            <person name="Mikhailova N."/>
            <person name="Hemme C.L."/>
            <person name="Woyke T."/>
        </authorList>
    </citation>
    <scope>NUCLEOTIDE SEQUENCE [LARGE SCALE GENOMIC DNA]</scope>
    <source>
        <strain evidence="9">ATCC 35296 / DSM 3052 / OCM 3 / 743B</strain>
    </source>
</reference>
<dbReference type="InterPro" id="IPR002942">
    <property type="entry name" value="S4_RNA-bd"/>
</dbReference>
<dbReference type="EMBL" id="CP002160">
    <property type="protein sequence ID" value="ADL52440.1"/>
    <property type="molecule type" value="Genomic_DNA"/>
</dbReference>
<comment type="function">
    <text evidence="6">Responsible for synthesis of pseudouridine from uracil.</text>
</comment>
<dbReference type="EC" id="5.4.99.-" evidence="6"/>
<keyword evidence="3 6" id="KW-0413">Isomerase</keyword>
<dbReference type="CDD" id="cd02869">
    <property type="entry name" value="PseudoU_synth_RluA_like"/>
    <property type="match status" value="1"/>
</dbReference>
<dbReference type="eggNOG" id="COG0564">
    <property type="taxonomic scope" value="Bacteria"/>
</dbReference>
<protein>
    <recommendedName>
        <fullName evidence="6">Pseudouridine synthase</fullName>
        <ecNumber evidence="6">5.4.99.-</ecNumber>
    </recommendedName>
</protein>
<dbReference type="Proteomes" id="UP000002730">
    <property type="component" value="Chromosome"/>
</dbReference>
<dbReference type="GO" id="GO:0120159">
    <property type="term" value="F:rRNA pseudouridine synthase activity"/>
    <property type="evidence" value="ECO:0007669"/>
    <property type="project" value="UniProtKB-ARBA"/>
</dbReference>
<comment type="catalytic activity">
    <reaction evidence="1 6">
        <text>a uridine in RNA = a pseudouridine in RNA</text>
        <dbReference type="Rhea" id="RHEA:48348"/>
        <dbReference type="Rhea" id="RHEA-COMP:12068"/>
        <dbReference type="Rhea" id="RHEA-COMP:12069"/>
        <dbReference type="ChEBI" id="CHEBI:65314"/>
        <dbReference type="ChEBI" id="CHEBI:65315"/>
    </reaction>
</comment>
<evidence type="ECO:0000256" key="5">
    <source>
        <dbReference type="PROSITE-ProRule" id="PRU00182"/>
    </source>
</evidence>
<evidence type="ECO:0000256" key="3">
    <source>
        <dbReference type="ARBA" id="ARBA00023235"/>
    </source>
</evidence>
<dbReference type="InterPro" id="IPR006225">
    <property type="entry name" value="PsdUridine_synth_RluC/D"/>
</dbReference>
<dbReference type="GO" id="GO:0003723">
    <property type="term" value="F:RNA binding"/>
    <property type="evidence" value="ECO:0007669"/>
    <property type="project" value="UniProtKB-KW"/>
</dbReference>
<comment type="similarity">
    <text evidence="2 6">Belongs to the pseudouridine synthase RluA family.</text>
</comment>
<proteinExistence type="inferred from homology"/>
<dbReference type="PROSITE" id="PS50889">
    <property type="entry name" value="S4"/>
    <property type="match status" value="1"/>
</dbReference>
<evidence type="ECO:0000256" key="6">
    <source>
        <dbReference type="RuleBase" id="RU362028"/>
    </source>
</evidence>
<keyword evidence="9" id="KW-1185">Reference proteome</keyword>
<dbReference type="RefSeq" id="WP_010076630.1">
    <property type="nucleotide sequence ID" value="NC_014393.1"/>
</dbReference>
<evidence type="ECO:0000313" key="8">
    <source>
        <dbReference type="EMBL" id="ADL52440.1"/>
    </source>
</evidence>
<dbReference type="NCBIfam" id="TIGR00005">
    <property type="entry name" value="rluA_subfam"/>
    <property type="match status" value="1"/>
</dbReference>
<dbReference type="Gene3D" id="3.30.2350.10">
    <property type="entry name" value="Pseudouridine synthase"/>
    <property type="match status" value="1"/>
</dbReference>
<dbReference type="PANTHER" id="PTHR21600:SF44">
    <property type="entry name" value="RIBOSOMAL LARGE SUBUNIT PSEUDOURIDINE SYNTHASE D"/>
    <property type="match status" value="1"/>
</dbReference>
<evidence type="ECO:0000256" key="1">
    <source>
        <dbReference type="ARBA" id="ARBA00000073"/>
    </source>
</evidence>
<sequence length="298" mass="34304">MENKITFNITKEDEGMKIKEFLKLKNNFSSRFCRASALAKNIFANNKVIKLNYVLKAGDVIEVKLNKEESQDIEPENIPLKVAYEDSDIIVLNKPPFIVVHPTKNYPYGTLANGLLYYFKEKGENCIVRLVSRLDMNTSGLIIVAKNQFSHMSLQRDMNKEEFKKQYLAIVHGKMEADFGTIDLPIYKEEDEPIKRIIDDRGQRSITHYKVIETYSNAQLLKLTLETGRTHQIRVHLSHLGCPIFGDSLYGELEDQYIKRQALHAFSLSFPHPRDGRIINIEAELPADMSELLEKLRG</sequence>
<evidence type="ECO:0000256" key="2">
    <source>
        <dbReference type="ARBA" id="ARBA00010876"/>
    </source>
</evidence>
<dbReference type="SMART" id="SM00363">
    <property type="entry name" value="S4"/>
    <property type="match status" value="1"/>
</dbReference>
<dbReference type="PANTHER" id="PTHR21600">
    <property type="entry name" value="MITOCHONDRIAL RNA PSEUDOURIDINE SYNTHASE"/>
    <property type="match status" value="1"/>
</dbReference>
<dbReference type="InterPro" id="IPR050188">
    <property type="entry name" value="RluA_PseudoU_synthase"/>
</dbReference>
<gene>
    <name evidence="8" type="ordered locus">Clocel_2743</name>
</gene>
<feature type="active site" evidence="4">
    <location>
        <position position="135"/>
    </location>
</feature>
<evidence type="ECO:0000313" key="9">
    <source>
        <dbReference type="Proteomes" id="UP000002730"/>
    </source>
</evidence>
<dbReference type="AlphaFoldDB" id="D9SRL1"/>
<dbReference type="GO" id="GO:0000455">
    <property type="term" value="P:enzyme-directed rRNA pseudouridine synthesis"/>
    <property type="evidence" value="ECO:0007669"/>
    <property type="project" value="UniProtKB-ARBA"/>
</dbReference>
<dbReference type="InterPro" id="IPR020103">
    <property type="entry name" value="PsdUridine_synth_cat_dom_sf"/>
</dbReference>
<evidence type="ECO:0000256" key="4">
    <source>
        <dbReference type="PIRSR" id="PIRSR606225-1"/>
    </source>
</evidence>
<dbReference type="Pfam" id="PF00849">
    <property type="entry name" value="PseudoU_synth_2"/>
    <property type="match status" value="1"/>
</dbReference>
<dbReference type="HOGENOM" id="CLU_016902_8_2_9"/>
<organism evidence="8 9">
    <name type="scientific">Clostridium cellulovorans (strain ATCC 35296 / DSM 3052 / OCM 3 / 743B)</name>
    <dbReference type="NCBI Taxonomy" id="573061"/>
    <lineage>
        <taxon>Bacteria</taxon>
        <taxon>Bacillati</taxon>
        <taxon>Bacillota</taxon>
        <taxon>Clostridia</taxon>
        <taxon>Eubacteriales</taxon>
        <taxon>Clostridiaceae</taxon>
        <taxon>Clostridium</taxon>
    </lineage>
</organism>
<dbReference type="OrthoDB" id="9807829at2"/>
<dbReference type="KEGG" id="ccb:Clocel_2743"/>
<dbReference type="FunFam" id="3.30.2350.10:FF:000005">
    <property type="entry name" value="Pseudouridine synthase"/>
    <property type="match status" value="1"/>
</dbReference>
<evidence type="ECO:0000259" key="7">
    <source>
        <dbReference type="SMART" id="SM00363"/>
    </source>
</evidence>